<dbReference type="AlphaFoldDB" id="A0A366H4R7"/>
<dbReference type="InterPro" id="IPR003593">
    <property type="entry name" value="AAA+_ATPase"/>
</dbReference>
<dbReference type="GO" id="GO:0016887">
    <property type="term" value="F:ATP hydrolysis activity"/>
    <property type="evidence" value="ECO:0007669"/>
    <property type="project" value="InterPro"/>
</dbReference>
<dbReference type="RefSeq" id="WP_113961977.1">
    <property type="nucleotide sequence ID" value="NZ_QNRR01000017.1"/>
</dbReference>
<evidence type="ECO:0000313" key="4">
    <source>
        <dbReference type="EMBL" id="RBP36385.1"/>
    </source>
</evidence>
<sequence length="228" mass="24986">MASDPAPSIDIEPGTRFGYQSGPIWKKKSKVLVEAGEKVRVGPGLHLFVAPNGAGKTTLIRSLAGLLQPISGCLSVNGTVHYFADELRMDPELKPKALFRSVLGSEAREHAMKLADTLKLSVTTPISKLSRGNRQKTILILAESQLQQVKRSVLLMDEPLSGLDAETREQVVDLWAKSSTQVVRLVIMHELESVHHADSLFTIHSGALRHTSTKSGSSWMDTYHSLQK</sequence>
<evidence type="ECO:0000313" key="5">
    <source>
        <dbReference type="Proteomes" id="UP000253426"/>
    </source>
</evidence>
<dbReference type="PANTHER" id="PTHR43158">
    <property type="entry name" value="SKFA PEPTIDE EXPORT ATP-BINDING PROTEIN SKFE"/>
    <property type="match status" value="1"/>
</dbReference>
<dbReference type="GO" id="GO:0005524">
    <property type="term" value="F:ATP binding"/>
    <property type="evidence" value="ECO:0007669"/>
    <property type="project" value="UniProtKB-KW"/>
</dbReference>
<reference evidence="4 5" key="1">
    <citation type="submission" date="2018-06" db="EMBL/GenBank/DDBJ databases">
        <title>Genomic Encyclopedia of Type Strains, Phase IV (KMG-IV): sequencing the most valuable type-strain genomes for metagenomic binning, comparative biology and taxonomic classification.</title>
        <authorList>
            <person name="Goeker M."/>
        </authorList>
    </citation>
    <scope>NUCLEOTIDE SEQUENCE [LARGE SCALE GENOMIC DNA]</scope>
    <source>
        <strain evidence="4 5">DSM 25532</strain>
    </source>
</reference>
<dbReference type="Pfam" id="PF00005">
    <property type="entry name" value="ABC_tran"/>
    <property type="match status" value="1"/>
</dbReference>
<dbReference type="InterPro" id="IPR003439">
    <property type="entry name" value="ABC_transporter-like_ATP-bd"/>
</dbReference>
<evidence type="ECO:0000259" key="3">
    <source>
        <dbReference type="PROSITE" id="PS50893"/>
    </source>
</evidence>
<gene>
    <name evidence="4" type="ORF">DES53_11796</name>
</gene>
<keyword evidence="5" id="KW-1185">Reference proteome</keyword>
<dbReference type="EMBL" id="QNRR01000017">
    <property type="protein sequence ID" value="RBP36385.1"/>
    <property type="molecule type" value="Genomic_DNA"/>
</dbReference>
<protein>
    <submittedName>
        <fullName evidence="4">ABC transporter family protein</fullName>
    </submittedName>
</protein>
<dbReference type="SMART" id="SM00382">
    <property type="entry name" value="AAA"/>
    <property type="match status" value="1"/>
</dbReference>
<dbReference type="OrthoDB" id="9806726at2"/>
<evidence type="ECO:0000256" key="1">
    <source>
        <dbReference type="ARBA" id="ARBA00022741"/>
    </source>
</evidence>
<evidence type="ECO:0000256" key="2">
    <source>
        <dbReference type="ARBA" id="ARBA00022840"/>
    </source>
</evidence>
<comment type="caution">
    <text evidence="4">The sequence shown here is derived from an EMBL/GenBank/DDBJ whole genome shotgun (WGS) entry which is preliminary data.</text>
</comment>
<organism evidence="4 5">
    <name type="scientific">Roseimicrobium gellanilyticum</name>
    <dbReference type="NCBI Taxonomy" id="748857"/>
    <lineage>
        <taxon>Bacteria</taxon>
        <taxon>Pseudomonadati</taxon>
        <taxon>Verrucomicrobiota</taxon>
        <taxon>Verrucomicrobiia</taxon>
        <taxon>Verrucomicrobiales</taxon>
        <taxon>Verrucomicrobiaceae</taxon>
        <taxon>Roseimicrobium</taxon>
    </lineage>
</organism>
<feature type="domain" description="ABC transporter" evidence="3">
    <location>
        <begin position="19"/>
        <end position="224"/>
    </location>
</feature>
<dbReference type="InterPro" id="IPR027417">
    <property type="entry name" value="P-loop_NTPase"/>
</dbReference>
<keyword evidence="1" id="KW-0547">Nucleotide-binding</keyword>
<dbReference type="SUPFAM" id="SSF52540">
    <property type="entry name" value="P-loop containing nucleoside triphosphate hydrolases"/>
    <property type="match status" value="1"/>
</dbReference>
<name>A0A366H4R7_9BACT</name>
<keyword evidence="2" id="KW-0067">ATP-binding</keyword>
<accession>A0A366H4R7</accession>
<dbReference type="PANTHER" id="PTHR43158:SF2">
    <property type="entry name" value="SKFA PEPTIDE EXPORT ATP-BINDING PROTEIN SKFE"/>
    <property type="match status" value="1"/>
</dbReference>
<dbReference type="Proteomes" id="UP000253426">
    <property type="component" value="Unassembled WGS sequence"/>
</dbReference>
<dbReference type="Gene3D" id="3.40.50.300">
    <property type="entry name" value="P-loop containing nucleotide triphosphate hydrolases"/>
    <property type="match status" value="1"/>
</dbReference>
<proteinExistence type="predicted"/>
<dbReference type="PROSITE" id="PS50893">
    <property type="entry name" value="ABC_TRANSPORTER_2"/>
    <property type="match status" value="1"/>
</dbReference>